<reference evidence="1" key="1">
    <citation type="submission" date="2022-07" db="EMBL/GenBank/DDBJ databases">
        <title>Phylogenomic reconstructions and comparative analyses of Kickxellomycotina fungi.</title>
        <authorList>
            <person name="Reynolds N.K."/>
            <person name="Stajich J.E."/>
            <person name="Barry K."/>
            <person name="Grigoriev I.V."/>
            <person name="Crous P."/>
            <person name="Smith M.E."/>
        </authorList>
    </citation>
    <scope>NUCLEOTIDE SEQUENCE</scope>
    <source>
        <strain evidence="1">NRRL 5244</strain>
    </source>
</reference>
<accession>A0ACC1J095</accession>
<protein>
    <submittedName>
        <fullName evidence="1">Uncharacterized protein</fullName>
    </submittedName>
</protein>
<keyword evidence="2" id="KW-1185">Reference proteome</keyword>
<organism evidence="1 2">
    <name type="scientific">Linderina macrospora</name>
    <dbReference type="NCBI Taxonomy" id="4868"/>
    <lineage>
        <taxon>Eukaryota</taxon>
        <taxon>Fungi</taxon>
        <taxon>Fungi incertae sedis</taxon>
        <taxon>Zoopagomycota</taxon>
        <taxon>Kickxellomycotina</taxon>
        <taxon>Kickxellomycetes</taxon>
        <taxon>Kickxellales</taxon>
        <taxon>Kickxellaceae</taxon>
        <taxon>Linderina</taxon>
    </lineage>
</organism>
<feature type="non-terminal residue" evidence="1">
    <location>
        <position position="1"/>
    </location>
</feature>
<evidence type="ECO:0000313" key="2">
    <source>
        <dbReference type="Proteomes" id="UP001150603"/>
    </source>
</evidence>
<proteinExistence type="predicted"/>
<sequence length="62" mass="6385">GANVQLEQFVEALDPTNRTVSRLVTAVVKETLSPRRPSEPGSPAISIGSMRGGHSPAVDGSG</sequence>
<comment type="caution">
    <text evidence="1">The sequence shown here is derived from an EMBL/GenBank/DDBJ whole genome shotgun (WGS) entry which is preliminary data.</text>
</comment>
<evidence type="ECO:0000313" key="1">
    <source>
        <dbReference type="EMBL" id="KAJ1932559.1"/>
    </source>
</evidence>
<gene>
    <name evidence="1" type="ORF">FBU59_006329</name>
</gene>
<feature type="non-terminal residue" evidence="1">
    <location>
        <position position="62"/>
    </location>
</feature>
<dbReference type="EMBL" id="JANBPW010005467">
    <property type="protein sequence ID" value="KAJ1932559.1"/>
    <property type="molecule type" value="Genomic_DNA"/>
</dbReference>
<name>A0ACC1J095_9FUNG</name>
<dbReference type="Proteomes" id="UP001150603">
    <property type="component" value="Unassembled WGS sequence"/>
</dbReference>